<feature type="transmembrane region" description="Helical" evidence="7">
    <location>
        <begin position="288"/>
        <end position="310"/>
    </location>
</feature>
<feature type="transmembrane region" description="Helical" evidence="7">
    <location>
        <begin position="208"/>
        <end position="230"/>
    </location>
</feature>
<dbReference type="InterPro" id="IPR035906">
    <property type="entry name" value="MetI-like_sf"/>
</dbReference>
<feature type="transmembrane region" description="Helical" evidence="7">
    <location>
        <begin position="363"/>
        <end position="381"/>
    </location>
</feature>
<feature type="transmembrane region" description="Helical" evidence="7">
    <location>
        <begin position="31"/>
        <end position="53"/>
    </location>
</feature>
<evidence type="ECO:0000256" key="5">
    <source>
        <dbReference type="ARBA" id="ARBA00022989"/>
    </source>
</evidence>
<proteinExistence type="inferred from homology"/>
<keyword evidence="3" id="KW-1003">Cell membrane</keyword>
<protein>
    <submittedName>
        <fullName evidence="9">Carbohydrate ABC transporter permease</fullName>
    </submittedName>
</protein>
<evidence type="ECO:0000256" key="2">
    <source>
        <dbReference type="ARBA" id="ARBA00022448"/>
    </source>
</evidence>
<name>A0A7L7KP80_9MOLU</name>
<sequence>MNRWQSFMKHMRTHWPSYRARLLGSGGRKGLLYYIIIYFLSITFSFVFIYPIFYMFMISLMSNTDLVDSTILWIPSKIYWNNYLFSLRGLKLHIPYYQVVSETFQAINATPEELLELTALEAPVGVELRKFFFFITLPITVTLFGSIYTKEPGKILGVTVLFVAFVMILPVSYVNSIYLAGTTTLVTVISSAFIGYGLARFSFKGKGFIFAMMILIYILPKMLLFIPRWLIYTNLGIRGTILALWLPAFFGQGVQATFFILIFFQFFRMIPAQIEESAFLDGANSFNIFVKIAIPMALPAFVIALTYGFAVNWNELFLSNAYLDGYIKTIPMNLQNLQAQWGAVADYSVGSDYTEVDFTEAKSFAGTILSIIPLVIMYGFVQRYFIESIDKSGIAGE</sequence>
<comment type="similarity">
    <text evidence="7">Belongs to the binding-protein-dependent transport system permease family.</text>
</comment>
<evidence type="ECO:0000256" key="6">
    <source>
        <dbReference type="ARBA" id="ARBA00023136"/>
    </source>
</evidence>
<feature type="transmembrane region" description="Helical" evidence="7">
    <location>
        <begin position="131"/>
        <end position="148"/>
    </location>
</feature>
<evidence type="ECO:0000259" key="8">
    <source>
        <dbReference type="PROSITE" id="PS50928"/>
    </source>
</evidence>
<feature type="transmembrane region" description="Helical" evidence="7">
    <location>
        <begin position="177"/>
        <end position="196"/>
    </location>
</feature>
<dbReference type="GO" id="GO:0055085">
    <property type="term" value="P:transmembrane transport"/>
    <property type="evidence" value="ECO:0007669"/>
    <property type="project" value="InterPro"/>
</dbReference>
<dbReference type="KEGG" id="xcl:G4Z02_00165"/>
<feature type="transmembrane region" description="Helical" evidence="7">
    <location>
        <begin position="155"/>
        <end position="171"/>
    </location>
</feature>
<dbReference type="Pfam" id="PF00528">
    <property type="entry name" value="BPD_transp_1"/>
    <property type="match status" value="1"/>
</dbReference>
<feature type="domain" description="ABC transmembrane type-1" evidence="8">
    <location>
        <begin position="173"/>
        <end position="380"/>
    </location>
</feature>
<organism evidence="9 10">
    <name type="scientific">Candidatus Xianfuyuplasma coldseepsis</name>
    <dbReference type="NCBI Taxonomy" id="2782163"/>
    <lineage>
        <taxon>Bacteria</taxon>
        <taxon>Bacillati</taxon>
        <taxon>Mycoplasmatota</taxon>
        <taxon>Mollicutes</taxon>
        <taxon>Candidatus Izemoplasmatales</taxon>
        <taxon>Candidatus Izemoplasmataceae</taxon>
        <taxon>Candidatus Xianfuyuplasma</taxon>
    </lineage>
</organism>
<keyword evidence="10" id="KW-1185">Reference proteome</keyword>
<dbReference type="GO" id="GO:0005886">
    <property type="term" value="C:plasma membrane"/>
    <property type="evidence" value="ECO:0007669"/>
    <property type="project" value="UniProtKB-SubCell"/>
</dbReference>
<evidence type="ECO:0000313" key="9">
    <source>
        <dbReference type="EMBL" id="QMS84219.1"/>
    </source>
</evidence>
<dbReference type="SUPFAM" id="SSF161098">
    <property type="entry name" value="MetI-like"/>
    <property type="match status" value="2"/>
</dbReference>
<evidence type="ECO:0000313" key="10">
    <source>
        <dbReference type="Proteomes" id="UP000514720"/>
    </source>
</evidence>
<dbReference type="Gene3D" id="1.10.3720.10">
    <property type="entry name" value="MetI-like"/>
    <property type="match status" value="2"/>
</dbReference>
<evidence type="ECO:0000256" key="1">
    <source>
        <dbReference type="ARBA" id="ARBA00004651"/>
    </source>
</evidence>
<dbReference type="PANTHER" id="PTHR43744:SF8">
    <property type="entry name" value="SN-GLYCEROL-3-PHOSPHATE TRANSPORT SYSTEM PERMEASE PROTEIN UGPE"/>
    <property type="match status" value="1"/>
</dbReference>
<evidence type="ECO:0000256" key="7">
    <source>
        <dbReference type="RuleBase" id="RU363032"/>
    </source>
</evidence>
<keyword evidence="4 7" id="KW-0812">Transmembrane</keyword>
<dbReference type="PROSITE" id="PS50928">
    <property type="entry name" value="ABC_TM1"/>
    <property type="match status" value="1"/>
</dbReference>
<dbReference type="PANTHER" id="PTHR43744">
    <property type="entry name" value="ABC TRANSPORTER PERMEASE PROTEIN MG189-RELATED-RELATED"/>
    <property type="match status" value="1"/>
</dbReference>
<keyword evidence="6 7" id="KW-0472">Membrane</keyword>
<keyword evidence="2 7" id="KW-0813">Transport</keyword>
<dbReference type="RefSeq" id="WP_258877831.1">
    <property type="nucleotide sequence ID" value="NZ_CP048914.1"/>
</dbReference>
<keyword evidence="5 7" id="KW-1133">Transmembrane helix</keyword>
<evidence type="ECO:0000256" key="4">
    <source>
        <dbReference type="ARBA" id="ARBA00022692"/>
    </source>
</evidence>
<dbReference type="InterPro" id="IPR000515">
    <property type="entry name" value="MetI-like"/>
</dbReference>
<dbReference type="Proteomes" id="UP000514720">
    <property type="component" value="Chromosome"/>
</dbReference>
<dbReference type="EMBL" id="CP048914">
    <property type="protein sequence ID" value="QMS84219.1"/>
    <property type="molecule type" value="Genomic_DNA"/>
</dbReference>
<feature type="transmembrane region" description="Helical" evidence="7">
    <location>
        <begin position="242"/>
        <end position="267"/>
    </location>
</feature>
<reference evidence="9 10" key="1">
    <citation type="submission" date="2020-02" db="EMBL/GenBank/DDBJ databases">
        <authorList>
            <person name="Zheng R.K."/>
            <person name="Sun C.M."/>
        </authorList>
    </citation>
    <scope>NUCLEOTIDE SEQUENCE [LARGE SCALE GENOMIC DNA]</scope>
    <source>
        <strain evidence="10">zrk13</strain>
    </source>
</reference>
<dbReference type="CDD" id="cd06261">
    <property type="entry name" value="TM_PBP2"/>
    <property type="match status" value="1"/>
</dbReference>
<dbReference type="AlphaFoldDB" id="A0A7L7KP80"/>
<gene>
    <name evidence="9" type="ORF">G4Z02_00165</name>
</gene>
<accession>A0A7L7KP80</accession>
<comment type="subcellular location">
    <subcellularLocation>
        <location evidence="1 7">Cell membrane</location>
        <topology evidence="1 7">Multi-pass membrane protein</topology>
    </subcellularLocation>
</comment>
<evidence type="ECO:0000256" key="3">
    <source>
        <dbReference type="ARBA" id="ARBA00022475"/>
    </source>
</evidence>